<keyword evidence="2" id="KW-1185">Reference proteome</keyword>
<evidence type="ECO:0000313" key="2">
    <source>
        <dbReference type="Proteomes" id="UP000501534"/>
    </source>
</evidence>
<sequence length="70" mass="7950">MHTKLKSPSRPRRIALTVEEALETGAFNSRTHLYNALKDGEVKSWRAGKRRKILADSIDAYVARKLREAA</sequence>
<gene>
    <name evidence="1" type="ORF">DSM104443_01762</name>
</gene>
<dbReference type="Proteomes" id="UP000501534">
    <property type="component" value="Chromosome"/>
</dbReference>
<organism evidence="1 2">
    <name type="scientific">Usitatibacter rugosus</name>
    <dbReference type="NCBI Taxonomy" id="2732067"/>
    <lineage>
        <taxon>Bacteria</taxon>
        <taxon>Pseudomonadati</taxon>
        <taxon>Pseudomonadota</taxon>
        <taxon>Betaproteobacteria</taxon>
        <taxon>Nitrosomonadales</taxon>
        <taxon>Usitatibacteraceae</taxon>
        <taxon>Usitatibacter</taxon>
    </lineage>
</organism>
<dbReference type="RefSeq" id="WP_171091400.1">
    <property type="nucleotide sequence ID" value="NZ_CP053069.1"/>
</dbReference>
<accession>A0A6M4GUL7</accession>
<proteinExistence type="predicted"/>
<evidence type="ECO:0008006" key="3">
    <source>
        <dbReference type="Google" id="ProtNLM"/>
    </source>
</evidence>
<protein>
    <recommendedName>
        <fullName evidence="3">Excisionase family DNA binding protein</fullName>
    </recommendedName>
</protein>
<dbReference type="EMBL" id="CP053069">
    <property type="protein sequence ID" value="QJR10695.1"/>
    <property type="molecule type" value="Genomic_DNA"/>
</dbReference>
<dbReference type="AlphaFoldDB" id="A0A6M4GUL7"/>
<reference evidence="1 2" key="1">
    <citation type="submission" date="2020-04" db="EMBL/GenBank/DDBJ databases">
        <title>Usitatibacter rugosus gen. nov., sp. nov. and Usitatibacter palustris sp. nov., novel members of Usitatibacteraceae fam. nov. within the order Nitrosomonadales isolated from soil.</title>
        <authorList>
            <person name="Huber K.J."/>
            <person name="Neumann-Schaal M."/>
            <person name="Geppert A."/>
            <person name="Luckner M."/>
            <person name="Wanner G."/>
            <person name="Overmann J."/>
        </authorList>
    </citation>
    <scope>NUCLEOTIDE SEQUENCE [LARGE SCALE GENOMIC DNA]</scope>
    <source>
        <strain evidence="1 2">0125_3</strain>
    </source>
</reference>
<evidence type="ECO:0000313" key="1">
    <source>
        <dbReference type="EMBL" id="QJR10695.1"/>
    </source>
</evidence>
<dbReference type="KEGG" id="uru:DSM104443_01762"/>
<name>A0A6M4GUL7_9PROT</name>